<gene>
    <name evidence="3" type="ORF">IW256_002552</name>
</gene>
<reference evidence="3" key="1">
    <citation type="submission" date="2020-11" db="EMBL/GenBank/DDBJ databases">
        <title>Sequencing the genomes of 1000 actinobacteria strains.</title>
        <authorList>
            <person name="Klenk H.-P."/>
        </authorList>
    </citation>
    <scope>NUCLEOTIDE SEQUENCE</scope>
    <source>
        <strain evidence="3">DSM 43175</strain>
    </source>
</reference>
<dbReference type="Gene3D" id="1.20.58.1480">
    <property type="match status" value="1"/>
</dbReference>
<keyword evidence="1" id="KW-0812">Transmembrane</keyword>
<comment type="caution">
    <text evidence="3">The sequence shown here is derived from an EMBL/GenBank/DDBJ whole genome shotgun (WGS) entry which is preliminary data.</text>
</comment>
<dbReference type="SMART" id="SM00464">
    <property type="entry name" value="LON"/>
    <property type="match status" value="1"/>
</dbReference>
<dbReference type="Gene3D" id="2.30.130.40">
    <property type="entry name" value="LON domain-like"/>
    <property type="match status" value="1"/>
</dbReference>
<keyword evidence="1" id="KW-0472">Membrane</keyword>
<dbReference type="InterPro" id="IPR046336">
    <property type="entry name" value="Lon_prtase_N_sf"/>
</dbReference>
<keyword evidence="4" id="KW-1185">Reference proteome</keyword>
<evidence type="ECO:0000256" key="1">
    <source>
        <dbReference type="SAM" id="Phobius"/>
    </source>
</evidence>
<dbReference type="PROSITE" id="PS51787">
    <property type="entry name" value="LON_N"/>
    <property type="match status" value="1"/>
</dbReference>
<feature type="domain" description="Lon N-terminal" evidence="2">
    <location>
        <begin position="2"/>
        <end position="198"/>
    </location>
</feature>
<dbReference type="AlphaFoldDB" id="A0A931DC82"/>
<feature type="transmembrane region" description="Helical" evidence="1">
    <location>
        <begin position="6"/>
        <end position="25"/>
    </location>
</feature>
<dbReference type="GO" id="GO:0008233">
    <property type="term" value="F:peptidase activity"/>
    <property type="evidence" value="ECO:0007669"/>
    <property type="project" value="UniProtKB-KW"/>
</dbReference>
<dbReference type="PANTHER" id="PTHR46732">
    <property type="entry name" value="ATP-DEPENDENT PROTEASE LA (LON) DOMAIN PROTEIN"/>
    <property type="match status" value="1"/>
</dbReference>
<dbReference type="Proteomes" id="UP000614047">
    <property type="component" value="Unassembled WGS sequence"/>
</dbReference>
<evidence type="ECO:0000313" key="4">
    <source>
        <dbReference type="Proteomes" id="UP000614047"/>
    </source>
</evidence>
<name>A0A931DC82_9ACTN</name>
<dbReference type="PANTHER" id="PTHR46732:SF8">
    <property type="entry name" value="ATP-DEPENDENT PROTEASE LA (LON) DOMAIN PROTEIN"/>
    <property type="match status" value="1"/>
</dbReference>
<dbReference type="EMBL" id="JADOUA010000001">
    <property type="protein sequence ID" value="MBG6088439.1"/>
    <property type="molecule type" value="Genomic_DNA"/>
</dbReference>
<dbReference type="InterPro" id="IPR003111">
    <property type="entry name" value="Lon_prtase_N"/>
</dbReference>
<keyword evidence="3" id="KW-0645">Protease</keyword>
<dbReference type="InterPro" id="IPR015947">
    <property type="entry name" value="PUA-like_sf"/>
</dbReference>
<proteinExistence type="predicted"/>
<accession>A0A931DC82</accession>
<keyword evidence="1" id="KW-1133">Transmembrane helix</keyword>
<dbReference type="RefSeq" id="WP_197011159.1">
    <property type="nucleotide sequence ID" value="NZ_BAABES010000020.1"/>
</dbReference>
<protein>
    <submittedName>
        <fullName evidence="3">Lon protease-like protein</fullName>
    </submittedName>
</protein>
<dbReference type="GO" id="GO:0006508">
    <property type="term" value="P:proteolysis"/>
    <property type="evidence" value="ECO:0007669"/>
    <property type="project" value="UniProtKB-KW"/>
</dbReference>
<evidence type="ECO:0000313" key="3">
    <source>
        <dbReference type="EMBL" id="MBG6088439.1"/>
    </source>
</evidence>
<dbReference type="Pfam" id="PF02190">
    <property type="entry name" value="LON_substr_bdg"/>
    <property type="match status" value="1"/>
</dbReference>
<organism evidence="3 4">
    <name type="scientific">Actinomadura viridis</name>
    <dbReference type="NCBI Taxonomy" id="58110"/>
    <lineage>
        <taxon>Bacteria</taxon>
        <taxon>Bacillati</taxon>
        <taxon>Actinomycetota</taxon>
        <taxon>Actinomycetes</taxon>
        <taxon>Streptosporangiales</taxon>
        <taxon>Thermomonosporaceae</taxon>
        <taxon>Actinomadura</taxon>
    </lineage>
</organism>
<sequence length="220" mass="24103">MTERIPLFPLGTVLFPGLVLPLHVFEERYRLLMRDLLERPEPRRLGIVAAEPGHDAAGPGGPRPAEVGCVAEVHGAHARPDGRYDIVTVGGGRFRVKELDRTLPYLRAEVEMLPEEPGAAAGPMAELVRPLFERYRQRLAAVGAETAEPLDLPGDPLRLSYLIASAVVLDGPDKQRLLEAEDATLRLRAERELLLRENRLLGTFSTVPAGPFLETGVGLN</sequence>
<dbReference type="SUPFAM" id="SSF88697">
    <property type="entry name" value="PUA domain-like"/>
    <property type="match status" value="1"/>
</dbReference>
<keyword evidence="3" id="KW-0378">Hydrolase</keyword>
<evidence type="ECO:0000259" key="2">
    <source>
        <dbReference type="PROSITE" id="PS51787"/>
    </source>
</evidence>